<feature type="compositionally biased region" description="Basic and acidic residues" evidence="1">
    <location>
        <begin position="94"/>
        <end position="119"/>
    </location>
</feature>
<gene>
    <name evidence="2" type="ORF">A1Q2_06717</name>
</gene>
<dbReference type="STRING" id="1220162.K1WBA7"/>
<comment type="caution">
    <text evidence="2">The sequence shown here is derived from an EMBL/GenBank/DDBJ whole genome shotgun (WGS) entry which is preliminary data.</text>
</comment>
<dbReference type="OrthoDB" id="428577at2759"/>
<dbReference type="InParanoid" id="K1WBA7"/>
<keyword evidence="3" id="KW-1185">Reference proteome</keyword>
<dbReference type="AlphaFoldDB" id="K1WBA7"/>
<evidence type="ECO:0000313" key="3">
    <source>
        <dbReference type="Proteomes" id="UP000006757"/>
    </source>
</evidence>
<dbReference type="HOGENOM" id="CLU_821798_0_0_1"/>
<dbReference type="eggNOG" id="ENOG502T6C6">
    <property type="taxonomic scope" value="Eukaryota"/>
</dbReference>
<dbReference type="Proteomes" id="UP000006757">
    <property type="component" value="Unassembled WGS sequence"/>
</dbReference>
<feature type="region of interest" description="Disordered" evidence="1">
    <location>
        <begin position="293"/>
        <end position="338"/>
    </location>
</feature>
<proteinExistence type="predicted"/>
<sequence length="338" mass="36865">MATPPRMMVLNYYGYEYFCALPETFDTVAHITAALSVPATHLIRLSLPAADMHRYGLQQYLAGNSVYMQRVEREALRVGGEASTPPPSSGAKSAEAKPGAKEPGKEAPKPGPAAKEKPKPAPKTVEQTLHARTLDNKEVKCTASVTGELAKGPPPGRYLGTFSVDKDHAQAFHGKQLSDVQHAVKSELWIVDGELTTVVEQDQSIVRVLFRPSSDRSRLEMIYGGGEKAVEVSLTLKGWTVSSTYPYTPIRGTEGSDDSLRWFLRVKPNGVIEDVLHSVEMSGIFYELIPKQAPQPKSMKPDSPLVPGMLTGTVRRADAQHGPTSARRRDSASPSRTF</sequence>
<organism evidence="2 3">
    <name type="scientific">Trichosporon asahii var. asahii (strain CBS 8904)</name>
    <name type="common">Yeast</name>
    <dbReference type="NCBI Taxonomy" id="1220162"/>
    <lineage>
        <taxon>Eukaryota</taxon>
        <taxon>Fungi</taxon>
        <taxon>Dikarya</taxon>
        <taxon>Basidiomycota</taxon>
        <taxon>Agaricomycotina</taxon>
        <taxon>Tremellomycetes</taxon>
        <taxon>Trichosporonales</taxon>
        <taxon>Trichosporonaceae</taxon>
        <taxon>Trichosporon</taxon>
    </lineage>
</organism>
<name>K1WBA7_TRIAC</name>
<accession>K1WBA7</accession>
<protein>
    <submittedName>
        <fullName evidence="2">Uncharacterized protein</fullName>
    </submittedName>
</protein>
<evidence type="ECO:0000256" key="1">
    <source>
        <dbReference type="SAM" id="MobiDB-lite"/>
    </source>
</evidence>
<dbReference type="EMBL" id="AMBO01000378">
    <property type="protein sequence ID" value="EKC98963.1"/>
    <property type="molecule type" value="Genomic_DNA"/>
</dbReference>
<reference evidence="2 3" key="1">
    <citation type="journal article" date="2012" name="Eukaryot. Cell">
        <title>Genome sequence of the Trichosporon asahii environmental strain CBS 8904.</title>
        <authorList>
            <person name="Yang R.Y."/>
            <person name="Li H.T."/>
            <person name="Zhu H."/>
            <person name="Zhou G.P."/>
            <person name="Wang M."/>
            <person name="Wang L."/>
        </authorList>
    </citation>
    <scope>NUCLEOTIDE SEQUENCE [LARGE SCALE GENOMIC DNA]</scope>
    <source>
        <strain evidence="2 3">CBS 8904</strain>
    </source>
</reference>
<evidence type="ECO:0000313" key="2">
    <source>
        <dbReference type="EMBL" id="EKC98963.1"/>
    </source>
</evidence>
<feature type="region of interest" description="Disordered" evidence="1">
    <location>
        <begin position="78"/>
        <end position="137"/>
    </location>
</feature>